<gene>
    <name evidence="2" type="ORF">LCGC14_3117840</name>
</gene>
<evidence type="ECO:0000313" key="2">
    <source>
        <dbReference type="EMBL" id="KKK51153.1"/>
    </source>
</evidence>
<reference evidence="2" key="1">
    <citation type="journal article" date="2015" name="Nature">
        <title>Complex archaea that bridge the gap between prokaryotes and eukaryotes.</title>
        <authorList>
            <person name="Spang A."/>
            <person name="Saw J.H."/>
            <person name="Jorgensen S.L."/>
            <person name="Zaremba-Niedzwiedzka K."/>
            <person name="Martijn J."/>
            <person name="Lind A.E."/>
            <person name="van Eijk R."/>
            <person name="Schleper C."/>
            <person name="Guy L."/>
            <person name="Ettema T.J."/>
        </authorList>
    </citation>
    <scope>NUCLEOTIDE SEQUENCE</scope>
</reference>
<comment type="caution">
    <text evidence="2">The sequence shown here is derived from an EMBL/GenBank/DDBJ whole genome shotgun (WGS) entry which is preliminary data.</text>
</comment>
<feature type="compositionally biased region" description="Basic and acidic residues" evidence="1">
    <location>
        <begin position="34"/>
        <end position="49"/>
    </location>
</feature>
<sequence length="142" mass="15511">MSEPKYEALPPMQSRDDDTVLGVRPLGPPPPMPEPRRERPKGDCGEPWRKTINGDPSLLADNGDIACECSRYHKDKGYAERIVACVNALAGLNPDDVKRRLEERDELLAACKLLIGSNVVVVCPINQDAIPLIRAAIAKAEG</sequence>
<evidence type="ECO:0000256" key="1">
    <source>
        <dbReference type="SAM" id="MobiDB-lite"/>
    </source>
</evidence>
<accession>A0A0F8W3J0</accession>
<name>A0A0F8W3J0_9ZZZZ</name>
<feature type="region of interest" description="Disordered" evidence="1">
    <location>
        <begin position="1"/>
        <end position="55"/>
    </location>
</feature>
<dbReference type="AlphaFoldDB" id="A0A0F8W3J0"/>
<protein>
    <submittedName>
        <fullName evidence="2">Uncharacterized protein</fullName>
    </submittedName>
</protein>
<proteinExistence type="predicted"/>
<organism evidence="2">
    <name type="scientific">marine sediment metagenome</name>
    <dbReference type="NCBI Taxonomy" id="412755"/>
    <lineage>
        <taxon>unclassified sequences</taxon>
        <taxon>metagenomes</taxon>
        <taxon>ecological metagenomes</taxon>
    </lineage>
</organism>
<dbReference type="EMBL" id="LAZR01067656">
    <property type="protein sequence ID" value="KKK51153.1"/>
    <property type="molecule type" value="Genomic_DNA"/>
</dbReference>